<keyword evidence="4" id="KW-1185">Reference proteome</keyword>
<feature type="region of interest" description="Disordered" evidence="1">
    <location>
        <begin position="84"/>
        <end position="107"/>
    </location>
</feature>
<proteinExistence type="predicted"/>
<reference evidence="3" key="1">
    <citation type="submission" date="2017-08" db="EMBL/GenBank/DDBJ databases">
        <authorList>
            <person name="Imhoff J.F."/>
            <person name="Rahn T."/>
            <person name="Kuenzel S."/>
            <person name="Neulinger S.C."/>
        </authorList>
    </citation>
    <scope>NUCLEOTIDE SEQUENCE</scope>
    <source>
        <strain evidence="3">IM 151</strain>
    </source>
</reference>
<feature type="domain" description="Carbohydrate binding module xylan-binding" evidence="2">
    <location>
        <begin position="148"/>
        <end position="234"/>
    </location>
</feature>
<dbReference type="Gene3D" id="2.60.60.40">
    <property type="match status" value="1"/>
</dbReference>
<sequence length="1119" mass="115586">MTGHPHRHRPDDTNPRRRTGRIARPGLSCAARSRSVALDDSPPPPFHETRMNRLNLKTRTLPAGLLLPIVLLAVTGCGGGGGGETNAADTATDPTPPVATTPTPGAVTGDIVAATPDTTADITPDPSTGPTAAATPTTPLGSAAATSTLVVRASGVLLGGVGSMLKIIAGGQTIATTEVRSTAYQDYVYTVPTVSAGTRVDIAYTNDGSSGKVDRNAFVESITVDGKTLAATAAQYDVGSGNAAFDGVDVRPGQSGMFWNGALRFVVDSASAPASTSGGFYVDATAGNDANAGNSESAPWKTLAKLAGIRLSTGQGIFLRCGQTWREPLVLSESQLVNGSTVAGYGSECTSTKAVVSGAVALSGGWTRSGNVWSRSVAAGTPKITRLTVGSTVYRTAQWPNYAGAATEYDLADATSPSTRSALVISAAGAAAVGSNDLVGATVALRSLPWQAETATVAAYSGGRVTFSASTTNTLGAGVGYLLQDKPWMLDAGGEFFHDTTNNRVSVVGADADQQANLNGYAVEGAARSTVVKISGRTGIVVRDLEATMSAADGFAVTDVPGVVMDRVRATRNGRSGIALAIFDPAITSTARSTISAAYVDANWVNGIDATHQDRTDVLDTSVKDTGMAGNVGNSLAGIAIGASGSVQRSTVASSAQSAIRFSGTGGSVVRSNSVQTYCLRFADCGAIYSWNGPKASRKTTNQSWTVEKNQVLDGRTNANGALGSPDHVVAAVYLDDYSQGGTIRDNTIATVPIGIFLHNVSQTAVSDNRVWLTTRSGLTASMDQTDYDYMTGNTVSGNEFVRTTTSSGSFPAQPVTTQTQFVQVNNSLVGTATLTSGANIFSANRYLEHNGNTGNFARLKDASGERLISAEAWLALASTDAPAQMPVIFAMSTFEFGPNLLSGGDFSASLSPWTTYFTASSPRGSARWLASLTGCSSGCVELKPAKLGDMLSSPAVALTAGTLYQYRYTAVYEAAGTVGEPFIARTVSPWDSMMDASGYKANASRSGSTGQVTNYEAFFTAKTTANAQVNIQVATAYTPIAFDNVSLRAVLGYRFSQAADWRRLISAGTTALTVDCAALGWPAGCSVGGPDGTPVALPATVNAGDSRLFVRLDSEWKR</sequence>
<feature type="region of interest" description="Disordered" evidence="1">
    <location>
        <begin position="1"/>
        <end position="46"/>
    </location>
</feature>
<reference evidence="3" key="2">
    <citation type="journal article" date="2020" name="Microorganisms">
        <title>Osmotic Adaptation and Compatible Solute Biosynthesis of Phototrophic Bacteria as Revealed from Genome Analyses.</title>
        <authorList>
            <person name="Imhoff J.F."/>
            <person name="Rahn T."/>
            <person name="Kunzel S."/>
            <person name="Keller A."/>
            <person name="Neulinger S.C."/>
        </authorList>
    </citation>
    <scope>NUCLEOTIDE SEQUENCE</scope>
    <source>
        <strain evidence="3">IM 151</strain>
    </source>
</reference>
<dbReference type="InterPro" id="IPR031768">
    <property type="entry name" value="CBM60_xylan-bd"/>
</dbReference>
<name>A0ABS1DRC1_RUBGE</name>
<accession>A0ABS1DRC1</accession>
<dbReference type="Proteomes" id="UP001041814">
    <property type="component" value="Unassembled WGS sequence"/>
</dbReference>
<evidence type="ECO:0000313" key="4">
    <source>
        <dbReference type="Proteomes" id="UP001041814"/>
    </source>
</evidence>
<dbReference type="SUPFAM" id="SSF51126">
    <property type="entry name" value="Pectin lyase-like"/>
    <property type="match status" value="2"/>
</dbReference>
<dbReference type="Gene3D" id="2.60.120.260">
    <property type="entry name" value="Galactose-binding domain-like"/>
    <property type="match status" value="1"/>
</dbReference>
<gene>
    <name evidence="3" type="ORF">CKO43_06775</name>
</gene>
<comment type="caution">
    <text evidence="3">The sequence shown here is derived from an EMBL/GenBank/DDBJ whole genome shotgun (WGS) entry which is preliminary data.</text>
</comment>
<dbReference type="InterPro" id="IPR008979">
    <property type="entry name" value="Galactose-bd-like_sf"/>
</dbReference>
<organism evidence="3 4">
    <name type="scientific">Rubrivivax gelatinosus</name>
    <name type="common">Rhodocyclus gelatinosus</name>
    <name type="synonym">Rhodopseudomonas gelatinosa</name>
    <dbReference type="NCBI Taxonomy" id="28068"/>
    <lineage>
        <taxon>Bacteria</taxon>
        <taxon>Pseudomonadati</taxon>
        <taxon>Pseudomonadota</taxon>
        <taxon>Betaproteobacteria</taxon>
        <taxon>Burkholderiales</taxon>
        <taxon>Sphaerotilaceae</taxon>
        <taxon>Rubrivivax</taxon>
    </lineage>
</organism>
<evidence type="ECO:0000256" key="1">
    <source>
        <dbReference type="SAM" id="MobiDB-lite"/>
    </source>
</evidence>
<dbReference type="Pfam" id="PF16841">
    <property type="entry name" value="CBM60"/>
    <property type="match status" value="1"/>
</dbReference>
<protein>
    <recommendedName>
        <fullName evidence="2">Carbohydrate binding module xylan-binding domain-containing protein</fullName>
    </recommendedName>
</protein>
<dbReference type="SUPFAM" id="SSF49785">
    <property type="entry name" value="Galactose-binding domain-like"/>
    <property type="match status" value="1"/>
</dbReference>
<evidence type="ECO:0000313" key="3">
    <source>
        <dbReference type="EMBL" id="MBK1712483.1"/>
    </source>
</evidence>
<evidence type="ECO:0000259" key="2">
    <source>
        <dbReference type="Pfam" id="PF16841"/>
    </source>
</evidence>
<dbReference type="EMBL" id="NRRU01000019">
    <property type="protein sequence ID" value="MBK1712483.1"/>
    <property type="molecule type" value="Genomic_DNA"/>
</dbReference>
<dbReference type="InterPro" id="IPR011050">
    <property type="entry name" value="Pectin_lyase_fold/virulence"/>
</dbReference>